<dbReference type="OrthoDB" id="4085451at2759"/>
<name>A0A4Q9MX76_9APHY</name>
<accession>A0A4Q9MX76</accession>
<feature type="region of interest" description="Disordered" evidence="1">
    <location>
        <begin position="168"/>
        <end position="221"/>
    </location>
</feature>
<gene>
    <name evidence="2" type="ORF">BD311DRAFT_815065</name>
</gene>
<protein>
    <submittedName>
        <fullName evidence="2">Uncharacterized protein</fullName>
    </submittedName>
</protein>
<feature type="region of interest" description="Disordered" evidence="1">
    <location>
        <begin position="1"/>
        <end position="59"/>
    </location>
</feature>
<feature type="compositionally biased region" description="Basic and acidic residues" evidence="1">
    <location>
        <begin position="196"/>
        <end position="207"/>
    </location>
</feature>
<proteinExistence type="predicted"/>
<dbReference type="Proteomes" id="UP000292957">
    <property type="component" value="Unassembled WGS sequence"/>
</dbReference>
<feature type="compositionally biased region" description="Basic and acidic residues" evidence="1">
    <location>
        <begin position="89"/>
        <end position="103"/>
    </location>
</feature>
<evidence type="ECO:0000256" key="1">
    <source>
        <dbReference type="SAM" id="MobiDB-lite"/>
    </source>
</evidence>
<sequence>MGSASSKPAARKLARTPPAWVGARTPNPNVGEQLHPHARPLPRASETKDEDIQRDAHDPQFLANLSKLGPVRVDHHMQTIRPAAASAQRIHDTRLRSEEEARSPRSTRNRLVAESLLELLEGRKYVATQKDLEALAKKFDMDLDKLERLARHVNSVSVNQETVKRWVGEDGSGMGQPKNKDRTTNAGFQPLTFWFDPDHLQNDDTTPHSHKFPSGTRISTS</sequence>
<organism evidence="2">
    <name type="scientific">Dichomitus squalens</name>
    <dbReference type="NCBI Taxonomy" id="114155"/>
    <lineage>
        <taxon>Eukaryota</taxon>
        <taxon>Fungi</taxon>
        <taxon>Dikarya</taxon>
        <taxon>Basidiomycota</taxon>
        <taxon>Agaricomycotina</taxon>
        <taxon>Agaricomycetes</taxon>
        <taxon>Polyporales</taxon>
        <taxon>Polyporaceae</taxon>
        <taxon>Dichomitus</taxon>
    </lineage>
</organism>
<dbReference type="EMBL" id="ML143395">
    <property type="protein sequence ID" value="TBU32315.1"/>
    <property type="molecule type" value="Genomic_DNA"/>
</dbReference>
<feature type="compositionally biased region" description="Basic and acidic residues" evidence="1">
    <location>
        <begin position="45"/>
        <end position="58"/>
    </location>
</feature>
<dbReference type="AlphaFoldDB" id="A0A4Q9MX76"/>
<evidence type="ECO:0000313" key="2">
    <source>
        <dbReference type="EMBL" id="TBU32315.1"/>
    </source>
</evidence>
<reference evidence="2" key="1">
    <citation type="submission" date="2019-01" db="EMBL/GenBank/DDBJ databases">
        <title>Draft genome sequences of three monokaryotic isolates of the white-rot basidiomycete fungus Dichomitus squalens.</title>
        <authorList>
            <consortium name="DOE Joint Genome Institute"/>
            <person name="Lopez S.C."/>
            <person name="Andreopoulos B."/>
            <person name="Pangilinan J."/>
            <person name="Lipzen A."/>
            <person name="Riley R."/>
            <person name="Ahrendt S."/>
            <person name="Ng V."/>
            <person name="Barry K."/>
            <person name="Daum C."/>
            <person name="Grigoriev I.V."/>
            <person name="Hilden K.S."/>
            <person name="Makela M.R."/>
            <person name="de Vries R.P."/>
        </authorList>
    </citation>
    <scope>NUCLEOTIDE SEQUENCE [LARGE SCALE GENOMIC DNA]</scope>
    <source>
        <strain evidence="2">OM18370.1</strain>
    </source>
</reference>
<feature type="region of interest" description="Disordered" evidence="1">
    <location>
        <begin position="83"/>
        <end position="108"/>
    </location>
</feature>